<feature type="compositionally biased region" description="Pro residues" evidence="1">
    <location>
        <begin position="104"/>
        <end position="116"/>
    </location>
</feature>
<feature type="region of interest" description="Disordered" evidence="1">
    <location>
        <begin position="178"/>
        <end position="206"/>
    </location>
</feature>
<dbReference type="InterPro" id="IPR023214">
    <property type="entry name" value="HAD_sf"/>
</dbReference>
<comment type="caution">
    <text evidence="2">The sequence shown here is derived from an EMBL/GenBank/DDBJ whole genome shotgun (WGS) entry which is preliminary data.</text>
</comment>
<name>A0ABP0N181_9DINO</name>
<feature type="compositionally biased region" description="Polar residues" evidence="1">
    <location>
        <begin position="25"/>
        <end position="34"/>
    </location>
</feature>
<dbReference type="Gene3D" id="3.40.50.1000">
    <property type="entry name" value="HAD superfamily/HAD-like"/>
    <property type="match status" value="1"/>
</dbReference>
<evidence type="ECO:0000313" key="2">
    <source>
        <dbReference type="EMBL" id="CAK9057359.1"/>
    </source>
</evidence>
<feature type="compositionally biased region" description="Basic and acidic residues" evidence="1">
    <location>
        <begin position="53"/>
        <end position="63"/>
    </location>
</feature>
<gene>
    <name evidence="2" type="ORF">CCMP2556_LOCUS28304</name>
</gene>
<evidence type="ECO:0000313" key="3">
    <source>
        <dbReference type="Proteomes" id="UP001642484"/>
    </source>
</evidence>
<keyword evidence="3" id="KW-1185">Reference proteome</keyword>
<feature type="region of interest" description="Disordered" evidence="1">
    <location>
        <begin position="664"/>
        <end position="695"/>
    </location>
</feature>
<feature type="region of interest" description="Disordered" evidence="1">
    <location>
        <begin position="1"/>
        <end position="123"/>
    </location>
</feature>
<protein>
    <submittedName>
        <fullName evidence="2">Uncharacterized protein</fullName>
    </submittedName>
</protein>
<dbReference type="InterPro" id="IPR036412">
    <property type="entry name" value="HAD-like_sf"/>
</dbReference>
<sequence>MSANQLPPFMRQQAMAASRAVQPEDSISNVSGRSWNYVHRDDEDADLPPPDLELPKRHQEVTIENKIAPPPQETQESAQGADQPASSSDPQTPAPKAQPEIAPKAPPPGVPPPPPAYSSAAAAPATQAAQNLLEAIALQYHDPATEKATMILPPTMGAPAVAIAQTKWQPIRDLVGTGASSTPSVDSMRVTPVSLTDPGQKPVLGTAQTNQPIYAPRRSLDHRVDRPSTVTITPEEATPGGVDRWVAKVLALPVFSHDFADALAASPLANLALIASMEVAAGAQFVQKVSDWAGTMDPKAARWALTVVHPFTVQLDVEASLQTAVHALALQPAAVIARRLEALQWWEAEAHRLLPETIARIEAQSDPDLRTLLRGIGIDFNIAAEDVLKSFAVILTFTKQDFSRLRGLSQKLFRYDRFPASDEKSKISTKPQTEMEYEFGSDLDFIYPLDDASTSGGWRMTPDEPEPESSEQLFMNRAKARPKEPKPKPGSVAPRKEYVPCGGSFALNGTIQELLWFRDACEEHLARAAGSARGTNPWLGSIVLALRSVAGRAGKRKWKVEELMGQLLETSAQPGNLRQTSWIHFDWFQLASRVGQGRGDCLMDGGDGMSCEFARMLDADQNALIDFLGFEAFELVEQLIERRRQILEDWVELKKQASELISKQGTVTTAKPQRGTSFGPALGSPPVDSKMLRRQSTGRAGCHDPLLGLLLSGDPSGDWQSVEITDETRVMSAPRPPCTGCTRGVQRLLVTLKLLPAEAKLSPGCLLFVQYLRARSIKVVVFDMDLTMGGGHCGEGILKEDAGAYIAKASPDFVEALRALVALDFKLAVATNSDPAEYDLPGQSRESHILGPDLATALIKYWCREALPKFEVMVGFDPDLHDDPRLLGKSHHMRIIAEHYQVPFEEMLLIDDSARNLRNTDGWQGLLVREPKVGFRFEDCQS</sequence>
<dbReference type="SUPFAM" id="SSF56784">
    <property type="entry name" value="HAD-like"/>
    <property type="match status" value="1"/>
</dbReference>
<evidence type="ECO:0000256" key="1">
    <source>
        <dbReference type="SAM" id="MobiDB-lite"/>
    </source>
</evidence>
<proteinExistence type="predicted"/>
<accession>A0ABP0N181</accession>
<feature type="compositionally biased region" description="Polar residues" evidence="1">
    <location>
        <begin position="73"/>
        <end position="91"/>
    </location>
</feature>
<reference evidence="2 3" key="1">
    <citation type="submission" date="2024-02" db="EMBL/GenBank/DDBJ databases">
        <authorList>
            <person name="Chen Y."/>
            <person name="Shah S."/>
            <person name="Dougan E. K."/>
            <person name="Thang M."/>
            <person name="Chan C."/>
        </authorList>
    </citation>
    <scope>NUCLEOTIDE SEQUENCE [LARGE SCALE GENOMIC DNA]</scope>
</reference>
<dbReference type="EMBL" id="CAXAMN010021224">
    <property type="protein sequence ID" value="CAK9057359.1"/>
    <property type="molecule type" value="Genomic_DNA"/>
</dbReference>
<feature type="compositionally biased region" description="Low complexity" evidence="1">
    <location>
        <begin position="94"/>
        <end position="103"/>
    </location>
</feature>
<dbReference type="Proteomes" id="UP001642484">
    <property type="component" value="Unassembled WGS sequence"/>
</dbReference>
<feature type="compositionally biased region" description="Polar residues" evidence="1">
    <location>
        <begin position="664"/>
        <end position="676"/>
    </location>
</feature>
<organism evidence="2 3">
    <name type="scientific">Durusdinium trenchii</name>
    <dbReference type="NCBI Taxonomy" id="1381693"/>
    <lineage>
        <taxon>Eukaryota</taxon>
        <taxon>Sar</taxon>
        <taxon>Alveolata</taxon>
        <taxon>Dinophyceae</taxon>
        <taxon>Suessiales</taxon>
        <taxon>Symbiodiniaceae</taxon>
        <taxon>Durusdinium</taxon>
    </lineage>
</organism>